<dbReference type="InterPro" id="IPR036188">
    <property type="entry name" value="FAD/NAD-bd_sf"/>
</dbReference>
<keyword evidence="2" id="KW-0285">Flavoprotein</keyword>
<feature type="domain" description="NADH:flavin oxidoreductase/NADH oxidase N-terminal" evidence="4">
    <location>
        <begin position="23"/>
        <end position="358"/>
    </location>
</feature>
<evidence type="ECO:0000256" key="1">
    <source>
        <dbReference type="ARBA" id="ARBA00011048"/>
    </source>
</evidence>
<dbReference type="FunFam" id="3.20.20.70:FF:000102">
    <property type="entry name" value="Putative N-methylproline demethylase"/>
    <property type="match status" value="1"/>
</dbReference>
<dbReference type="Gene3D" id="3.40.50.720">
    <property type="entry name" value="NAD(P)-binding Rossmann-like Domain"/>
    <property type="match status" value="1"/>
</dbReference>
<dbReference type="GO" id="GO:0010181">
    <property type="term" value="F:FMN binding"/>
    <property type="evidence" value="ECO:0007669"/>
    <property type="project" value="InterPro"/>
</dbReference>
<gene>
    <name evidence="6" type="ORF">ALP97_05045</name>
</gene>
<dbReference type="PRINTS" id="PR00411">
    <property type="entry name" value="PNDRDTASEI"/>
</dbReference>
<name>A0A3M4QJF1_9PSED</name>
<evidence type="ECO:0000313" key="6">
    <source>
        <dbReference type="EMBL" id="RMQ90546.1"/>
    </source>
</evidence>
<dbReference type="Gene3D" id="3.20.20.70">
    <property type="entry name" value="Aldolase class I"/>
    <property type="match status" value="1"/>
</dbReference>
<dbReference type="Pfam" id="PF00724">
    <property type="entry name" value="Oxidored_FMN"/>
    <property type="match status" value="1"/>
</dbReference>
<dbReference type="CDD" id="cd04734">
    <property type="entry name" value="OYE_like_3_FMN"/>
    <property type="match status" value="1"/>
</dbReference>
<accession>A0A3M4QJF1</accession>
<dbReference type="FunFam" id="3.50.50.60:FF:000103">
    <property type="entry name" value="Putative N-methylproline demethylase"/>
    <property type="match status" value="1"/>
</dbReference>
<dbReference type="PRINTS" id="PR00368">
    <property type="entry name" value="FADPNR"/>
</dbReference>
<dbReference type="InterPro" id="IPR051799">
    <property type="entry name" value="NADH_flavin_oxidoreductase"/>
</dbReference>
<dbReference type="PANTHER" id="PTHR43656">
    <property type="entry name" value="BINDING OXIDOREDUCTASE, PUTATIVE (AFU_ORTHOLOGUE AFUA_2G08260)-RELATED"/>
    <property type="match status" value="1"/>
</dbReference>
<evidence type="ECO:0000259" key="4">
    <source>
        <dbReference type="Pfam" id="PF00724"/>
    </source>
</evidence>
<evidence type="ECO:0008006" key="8">
    <source>
        <dbReference type="Google" id="ProtNLM"/>
    </source>
</evidence>
<feature type="domain" description="FAD/NAD(P)-binding" evidence="5">
    <location>
        <begin position="409"/>
        <end position="657"/>
    </location>
</feature>
<evidence type="ECO:0000259" key="5">
    <source>
        <dbReference type="Pfam" id="PF07992"/>
    </source>
</evidence>
<dbReference type="SUPFAM" id="SSF51395">
    <property type="entry name" value="FMN-linked oxidoreductases"/>
    <property type="match status" value="1"/>
</dbReference>
<keyword evidence="3" id="KW-0560">Oxidoreductase</keyword>
<dbReference type="SUPFAM" id="SSF51905">
    <property type="entry name" value="FAD/NAD(P)-binding domain"/>
    <property type="match status" value="1"/>
</dbReference>
<dbReference type="EMBL" id="RBRL01000115">
    <property type="protein sequence ID" value="RMQ90546.1"/>
    <property type="molecule type" value="Genomic_DNA"/>
</dbReference>
<dbReference type="InterPro" id="IPR013785">
    <property type="entry name" value="Aldolase_TIM"/>
</dbReference>
<dbReference type="Proteomes" id="UP000277179">
    <property type="component" value="Unassembled WGS sequence"/>
</dbReference>
<dbReference type="Gene3D" id="3.50.50.60">
    <property type="entry name" value="FAD/NAD(P)-binding domain"/>
    <property type="match status" value="1"/>
</dbReference>
<evidence type="ECO:0000256" key="2">
    <source>
        <dbReference type="ARBA" id="ARBA00022630"/>
    </source>
</evidence>
<evidence type="ECO:0000256" key="3">
    <source>
        <dbReference type="ARBA" id="ARBA00023002"/>
    </source>
</evidence>
<dbReference type="InterPro" id="IPR023753">
    <property type="entry name" value="FAD/NAD-binding_dom"/>
</dbReference>
<comment type="similarity">
    <text evidence="1">In the N-terminal section; belongs to the NADH:flavin oxidoreductase/NADH oxidase family.</text>
</comment>
<reference evidence="6 7" key="1">
    <citation type="submission" date="2018-08" db="EMBL/GenBank/DDBJ databases">
        <title>Recombination of ecologically and evolutionarily significant loci maintains genetic cohesion in the Pseudomonas syringae species complex.</title>
        <authorList>
            <person name="Dillon M."/>
            <person name="Thakur S."/>
            <person name="Almeida R.N.D."/>
            <person name="Weir B.S."/>
            <person name="Guttman D.S."/>
        </authorList>
    </citation>
    <scope>NUCLEOTIDE SEQUENCE [LARGE SCALE GENOMIC DNA]</scope>
    <source>
        <strain evidence="6 7">ICMP 11288</strain>
    </source>
</reference>
<dbReference type="InterPro" id="IPR001155">
    <property type="entry name" value="OxRdtase_FMN_N"/>
</dbReference>
<dbReference type="PANTHER" id="PTHR43656:SF2">
    <property type="entry name" value="BINDING OXIDOREDUCTASE, PUTATIVE (AFU_ORTHOLOGUE AFUA_2G08260)-RELATED"/>
    <property type="match status" value="1"/>
</dbReference>
<sequence>MTTACSPSSRCKSRNRAMAFEAMFAPIQIGKLTIRNRVLSTAHAEVYATDGGMTTDRYVKYYEEKAKGGIGLAICGGSSVVAIDSPQEWWSSVNLSTDRIIPHFQNLADAMHKHGAKIMIQITHMGRRSRWDGFNWPTLMSPSGVREPVHRATCKTIEPEEIWRVIGNYASAAKRAKAGGLDGVELSAVHQHMIDQFWSPRVNKRTDEWGGTFEGRMKFGLEVLKAVRAEVGDDFCVGMRLCGDEFHPDGLSHEDMKQIAKYYDDTGMLDFIGVVGSGCDTHNTLANVIPNMSYPPEPFLHLAAGIKEVVKVPVLHAQNIKDPNQATRILEGGYVDMVGMTRAHIADPHLIAKIKMGQIDQIKQCVGANYCIDRQYQGLDVLCIQNAATSREYMGVPHIIEKSTGAKRKVVVVGAGPAGMEAARVAAERGHDVTLLEKKEFIGGQITTASKAPQRDQIAGITRWFQLELARLKVDLRLGVAADAETILDLRPDIVVLAVGGHPFIEQNEHWGAAEGLVVSSWDVLDGKVAPGKNVLVYDTICEFTGMSVADFLADKGCQVEIVTDDIKPGVAIGGTSFPTYYRSMYPKEVIMTGDMMLEKVYREGDKLVAVLENEYTGAKEERVVDQVVVENGVRPDEAIYYGLKEGSRNKGQIDVEALFAIKPQPCLSEAGDGYLLFRIGDCVAQRNTHAAIYDALRLCKDF</sequence>
<dbReference type="Pfam" id="PF07992">
    <property type="entry name" value="Pyr_redox_2"/>
    <property type="match status" value="1"/>
</dbReference>
<evidence type="ECO:0000313" key="7">
    <source>
        <dbReference type="Proteomes" id="UP000277179"/>
    </source>
</evidence>
<comment type="caution">
    <text evidence="6">The sequence shown here is derived from an EMBL/GenBank/DDBJ whole genome shotgun (WGS) entry which is preliminary data.</text>
</comment>
<organism evidence="6 7">
    <name type="scientific">Pseudomonas salomonii</name>
    <dbReference type="NCBI Taxonomy" id="191391"/>
    <lineage>
        <taxon>Bacteria</taxon>
        <taxon>Pseudomonadati</taxon>
        <taxon>Pseudomonadota</taxon>
        <taxon>Gammaproteobacteria</taxon>
        <taxon>Pseudomonadales</taxon>
        <taxon>Pseudomonadaceae</taxon>
        <taxon>Pseudomonas</taxon>
    </lineage>
</organism>
<proteinExistence type="inferred from homology"/>
<protein>
    <recommendedName>
        <fullName evidence="8">NADH:flavin oxidoreductase/NADH oxidase N-terminal domain-containing protein</fullName>
    </recommendedName>
</protein>
<dbReference type="GO" id="GO:0016491">
    <property type="term" value="F:oxidoreductase activity"/>
    <property type="evidence" value="ECO:0007669"/>
    <property type="project" value="UniProtKB-KW"/>
</dbReference>
<dbReference type="AlphaFoldDB" id="A0A3M4QJF1"/>